<dbReference type="InterPro" id="IPR023214">
    <property type="entry name" value="HAD_sf"/>
</dbReference>
<dbReference type="Pfam" id="PF13419">
    <property type="entry name" value="HAD_2"/>
    <property type="match status" value="1"/>
</dbReference>
<comment type="caution">
    <text evidence="1">The sequence shown here is derived from an EMBL/GenBank/DDBJ whole genome shotgun (WGS) entry which is preliminary data.</text>
</comment>
<dbReference type="InterPro" id="IPR006439">
    <property type="entry name" value="HAD-SF_hydro_IA"/>
</dbReference>
<dbReference type="InterPro" id="IPR036412">
    <property type="entry name" value="HAD-like_sf"/>
</dbReference>
<dbReference type="RefSeq" id="WP_354363932.1">
    <property type="nucleotide sequence ID" value="NZ_JBEPLO010000002.1"/>
</dbReference>
<dbReference type="EMBL" id="JBEPLO010000002">
    <property type="protein sequence ID" value="MET3557221.1"/>
    <property type="molecule type" value="Genomic_DNA"/>
</dbReference>
<protein>
    <submittedName>
        <fullName evidence="1">HAD superfamily hydrolase (TIGR01549 family)</fullName>
    </submittedName>
</protein>
<evidence type="ECO:0000313" key="2">
    <source>
        <dbReference type="Proteomes" id="UP001549122"/>
    </source>
</evidence>
<reference evidence="1 2" key="1">
    <citation type="submission" date="2024-06" db="EMBL/GenBank/DDBJ databases">
        <title>Genomic Encyclopedia of Type Strains, Phase IV (KMG-IV): sequencing the most valuable type-strain genomes for metagenomic binning, comparative biology and taxonomic classification.</title>
        <authorList>
            <person name="Goeker M."/>
        </authorList>
    </citation>
    <scope>NUCLEOTIDE SEQUENCE [LARGE SCALE GENOMIC DNA]</scope>
    <source>
        <strain evidence="1 2">DSM 28303</strain>
    </source>
</reference>
<dbReference type="PANTHER" id="PTHR43434">
    <property type="entry name" value="PHOSPHOGLYCOLATE PHOSPHATASE"/>
    <property type="match status" value="1"/>
</dbReference>
<gene>
    <name evidence="1" type="ORF">ABID29_000330</name>
</gene>
<sequence length="208" mass="23240">MTKTAFIWDFDGTLADSYPAIMTVLKQLYAQHGWAFDETEVGEFILQTSVKHLLETQAKKADLEGDDLQLMASFMAGQEQLDDQIILMPGALEVLAQTASAGVRHFIYTHKGATTDAVLERLGIADYFTEVINSTHGFARKPEPDALFYLLDKYGLDKNQTYYIGDRSLDREAAERAGIHSINLTQPDSPTNTNIEHLLDILALPIFK</sequence>
<dbReference type="SFLD" id="SFLDG01135">
    <property type="entry name" value="C1.5.6:_HAD__Beta-PGM__Phospha"/>
    <property type="match status" value="1"/>
</dbReference>
<dbReference type="NCBIfam" id="TIGR01549">
    <property type="entry name" value="HAD-SF-IA-v1"/>
    <property type="match status" value="1"/>
</dbReference>
<dbReference type="InterPro" id="IPR023198">
    <property type="entry name" value="PGP-like_dom2"/>
</dbReference>
<dbReference type="Proteomes" id="UP001549122">
    <property type="component" value="Unassembled WGS sequence"/>
</dbReference>
<dbReference type="InterPro" id="IPR041492">
    <property type="entry name" value="HAD_2"/>
</dbReference>
<dbReference type="Gene3D" id="3.40.50.1000">
    <property type="entry name" value="HAD superfamily/HAD-like"/>
    <property type="match status" value="1"/>
</dbReference>
<organism evidence="1 2">
    <name type="scientific">Streptococcus rupicaprae</name>
    <dbReference type="NCBI Taxonomy" id="759619"/>
    <lineage>
        <taxon>Bacteria</taxon>
        <taxon>Bacillati</taxon>
        <taxon>Bacillota</taxon>
        <taxon>Bacilli</taxon>
        <taxon>Lactobacillales</taxon>
        <taxon>Streptococcaceae</taxon>
        <taxon>Streptococcus</taxon>
    </lineage>
</organism>
<dbReference type="SFLD" id="SFLDG01129">
    <property type="entry name" value="C1.5:_HAD__Beta-PGM__Phosphata"/>
    <property type="match status" value="1"/>
</dbReference>
<dbReference type="SUPFAM" id="SSF56784">
    <property type="entry name" value="HAD-like"/>
    <property type="match status" value="1"/>
</dbReference>
<dbReference type="PANTHER" id="PTHR43434:SF25">
    <property type="entry name" value="PHOSPHOGLYCOLATE PHOSPHATASE"/>
    <property type="match status" value="1"/>
</dbReference>
<accession>A0ABV2FF82</accession>
<keyword evidence="1" id="KW-0378">Hydrolase</keyword>
<name>A0ABV2FF82_9STRE</name>
<dbReference type="Gene3D" id="1.10.150.240">
    <property type="entry name" value="Putative phosphatase, domain 2"/>
    <property type="match status" value="1"/>
</dbReference>
<dbReference type="GO" id="GO:0016787">
    <property type="term" value="F:hydrolase activity"/>
    <property type="evidence" value="ECO:0007669"/>
    <property type="project" value="UniProtKB-KW"/>
</dbReference>
<dbReference type="InterPro" id="IPR050155">
    <property type="entry name" value="HAD-like_hydrolase_sf"/>
</dbReference>
<keyword evidence="2" id="KW-1185">Reference proteome</keyword>
<proteinExistence type="predicted"/>
<evidence type="ECO:0000313" key="1">
    <source>
        <dbReference type="EMBL" id="MET3557221.1"/>
    </source>
</evidence>
<dbReference type="SFLD" id="SFLDS00003">
    <property type="entry name" value="Haloacid_Dehalogenase"/>
    <property type="match status" value="1"/>
</dbReference>